<accession>A0ABW0GRA4</accession>
<dbReference type="Gene3D" id="1.10.260.40">
    <property type="entry name" value="lambda repressor-like DNA-binding domains"/>
    <property type="match status" value="1"/>
</dbReference>
<organism evidence="3 4">
    <name type="scientific">Aquipuribacter nitratireducens</name>
    <dbReference type="NCBI Taxonomy" id="650104"/>
    <lineage>
        <taxon>Bacteria</taxon>
        <taxon>Bacillati</taxon>
        <taxon>Actinomycetota</taxon>
        <taxon>Actinomycetes</taxon>
        <taxon>Micrococcales</taxon>
        <taxon>Intrasporangiaceae</taxon>
        <taxon>Aquipuribacter</taxon>
    </lineage>
</organism>
<feature type="compositionally biased region" description="Polar residues" evidence="1">
    <location>
        <begin position="214"/>
        <end position="223"/>
    </location>
</feature>
<evidence type="ECO:0000259" key="2">
    <source>
        <dbReference type="PROSITE" id="PS50943"/>
    </source>
</evidence>
<dbReference type="Gene3D" id="3.30.450.180">
    <property type="match status" value="1"/>
</dbReference>
<proteinExistence type="predicted"/>
<dbReference type="EMBL" id="JBHSLD010000014">
    <property type="protein sequence ID" value="MFC5382072.1"/>
    <property type="molecule type" value="Genomic_DNA"/>
</dbReference>
<dbReference type="Pfam" id="PF01381">
    <property type="entry name" value="HTH_3"/>
    <property type="match status" value="1"/>
</dbReference>
<dbReference type="InterPro" id="IPR041413">
    <property type="entry name" value="MLTR_LBD"/>
</dbReference>
<gene>
    <name evidence="3" type="ORF">ACFPJ6_14970</name>
</gene>
<evidence type="ECO:0000313" key="3">
    <source>
        <dbReference type="EMBL" id="MFC5382072.1"/>
    </source>
</evidence>
<dbReference type="SUPFAM" id="SSF47413">
    <property type="entry name" value="lambda repressor-like DNA-binding domains"/>
    <property type="match status" value="1"/>
</dbReference>
<feature type="domain" description="HTH cro/C1-type" evidence="2">
    <location>
        <begin position="21"/>
        <end position="75"/>
    </location>
</feature>
<feature type="region of interest" description="Disordered" evidence="1">
    <location>
        <begin position="201"/>
        <end position="245"/>
    </location>
</feature>
<dbReference type="PANTHER" id="PTHR35010:SF4">
    <property type="entry name" value="BLL5781 PROTEIN"/>
    <property type="match status" value="1"/>
</dbReference>
<evidence type="ECO:0000313" key="4">
    <source>
        <dbReference type="Proteomes" id="UP001596122"/>
    </source>
</evidence>
<dbReference type="RefSeq" id="WP_340269834.1">
    <property type="nucleotide sequence ID" value="NZ_JBBEOG010000005.1"/>
</dbReference>
<reference evidence="4" key="1">
    <citation type="journal article" date="2019" name="Int. J. Syst. Evol. Microbiol.">
        <title>The Global Catalogue of Microorganisms (GCM) 10K type strain sequencing project: providing services to taxonomists for standard genome sequencing and annotation.</title>
        <authorList>
            <consortium name="The Broad Institute Genomics Platform"/>
            <consortium name="The Broad Institute Genome Sequencing Center for Infectious Disease"/>
            <person name="Wu L."/>
            <person name="Ma J."/>
        </authorList>
    </citation>
    <scope>NUCLEOTIDE SEQUENCE [LARGE SCALE GENOMIC DNA]</scope>
    <source>
        <strain evidence="4">CCUG 43114</strain>
    </source>
</reference>
<dbReference type="PROSITE" id="PS50943">
    <property type="entry name" value="HTH_CROC1"/>
    <property type="match status" value="1"/>
</dbReference>
<dbReference type="InterPro" id="IPR001387">
    <property type="entry name" value="Cro/C1-type_HTH"/>
</dbReference>
<dbReference type="InterPro" id="IPR010982">
    <property type="entry name" value="Lambda_DNA-bd_dom_sf"/>
</dbReference>
<dbReference type="PANTHER" id="PTHR35010">
    <property type="entry name" value="BLL4672 PROTEIN-RELATED"/>
    <property type="match status" value="1"/>
</dbReference>
<comment type="caution">
    <text evidence="3">The sequence shown here is derived from an EMBL/GenBank/DDBJ whole genome shotgun (WGS) entry which is preliminary data.</text>
</comment>
<dbReference type="CDD" id="cd00093">
    <property type="entry name" value="HTH_XRE"/>
    <property type="match status" value="1"/>
</dbReference>
<sequence length="245" mass="26762">MSARVSALPLVETVTPFGAALRRRRRLRGLSQLQLALAARTTSRHLSFLETGRSRPSRDMVQRLSVALDLPLRETNRLLTDAGLAPAYPETRLDDPDLGAFSDAIEQMLARHEPYPAYVIDRHWDIVRANAAADRLLPAEADRNVVRLVYGGAWRDAIDNWAEVAVAGLARLTAEAARHPGDEVLAGLVDLASDAVRHLSPRPRRRPVGCCARTSESVTTSCGPSPWSPISEEPRTSRSTSCGSS</sequence>
<dbReference type="Proteomes" id="UP001596122">
    <property type="component" value="Unassembled WGS sequence"/>
</dbReference>
<name>A0ABW0GRA4_9MICO</name>
<dbReference type="SMART" id="SM00530">
    <property type="entry name" value="HTH_XRE"/>
    <property type="match status" value="1"/>
</dbReference>
<evidence type="ECO:0000256" key="1">
    <source>
        <dbReference type="SAM" id="MobiDB-lite"/>
    </source>
</evidence>
<keyword evidence="4" id="KW-1185">Reference proteome</keyword>
<protein>
    <submittedName>
        <fullName evidence="3">Helix-turn-helix domain-containing protein</fullName>
    </submittedName>
</protein>
<dbReference type="Pfam" id="PF17765">
    <property type="entry name" value="MLTR_LBD"/>
    <property type="match status" value="1"/>
</dbReference>